<name>A0A7D6ECJ1_9MYCO</name>
<dbReference type="RefSeq" id="WP_180918411.1">
    <property type="nucleotide sequence ID" value="NZ_CP059165.1"/>
</dbReference>
<keyword evidence="2" id="KW-1185">Reference proteome</keyword>
<reference evidence="2" key="1">
    <citation type="submission" date="2020-07" db="EMBL/GenBank/DDBJ databases">
        <title>Description of Mycobacterium gordonae subsp. intergordonae subsp.nov. and Mycobacterium gordonae subsp. gordonae subsp. nov.</title>
        <authorList>
            <person name="Yu X."/>
        </authorList>
    </citation>
    <scope>NUCLEOTIDE SEQUENCE [LARGE SCALE GENOMIC DNA]</scope>
    <source>
        <strain evidence="2">24</strain>
    </source>
</reference>
<reference evidence="1 2" key="2">
    <citation type="submission" date="2020-07" db="EMBL/GenBank/DDBJ databases">
        <authorList>
            <person name="Yu X."/>
        </authorList>
    </citation>
    <scope>NUCLEOTIDE SEQUENCE [LARGE SCALE GENOMIC DNA]</scope>
    <source>
        <strain evidence="2">24</strain>
    </source>
</reference>
<reference evidence="2" key="3">
    <citation type="submission" date="2023-07" db="EMBL/GenBank/DDBJ databases">
        <title>Description of Mycobacterium gordonae subsp. intergordonae subsp.nov. and Mycobacterium gordonae subsp. gordonae subsp. nov.</title>
        <authorList>
            <person name="Huang H."/>
        </authorList>
    </citation>
    <scope>NUCLEOTIDE SEQUENCE [LARGE SCALE GENOMIC DNA]</scope>
    <source>
        <strain evidence="2">24</strain>
    </source>
</reference>
<dbReference type="Proteomes" id="UP000510682">
    <property type="component" value="Chromosome"/>
</dbReference>
<accession>A0A7D6ECJ1</accession>
<gene>
    <name evidence="1" type="ORF">H0P51_12815</name>
</gene>
<evidence type="ECO:0000313" key="2">
    <source>
        <dbReference type="Proteomes" id="UP000510682"/>
    </source>
</evidence>
<proteinExistence type="predicted"/>
<protein>
    <submittedName>
        <fullName evidence="1">Uncharacterized protein</fullName>
    </submittedName>
</protein>
<organism evidence="1 2">
    <name type="scientific">Mycobacterium vicinigordonae</name>
    <dbReference type="NCBI Taxonomy" id="1719132"/>
    <lineage>
        <taxon>Bacteria</taxon>
        <taxon>Bacillati</taxon>
        <taxon>Actinomycetota</taxon>
        <taxon>Actinomycetes</taxon>
        <taxon>Mycobacteriales</taxon>
        <taxon>Mycobacteriaceae</taxon>
        <taxon>Mycobacterium</taxon>
    </lineage>
</organism>
<dbReference type="AlphaFoldDB" id="A0A7D6ECJ1"/>
<dbReference type="KEGG" id="mgor:H0P51_12815"/>
<dbReference type="EMBL" id="CP059165">
    <property type="protein sequence ID" value="QLL09665.1"/>
    <property type="molecule type" value="Genomic_DNA"/>
</dbReference>
<sequence length="239" mass="25591">MPMQDGWRYCGKCHAMFYDGYPDKGHCASGVGHAVVGYSYNFSLPWGDDPEDANHQRGWRYCGKCHAMFFDGYPYKGHCPAGGGHGASGWEFRLPHDVPDSPLDQGGWRYCGKCHAMFFDGYPDKGVCPGGGGHAAEGFVFVLKHDSVKTFDAGPLTCGLPLGGSAHLACQSNGAYTLTGHAHDSGFDTIQYAWAAALVTPAGIAFTFAHQGRVEGTSAGLPFGTPRRDDHFTLASTNS</sequence>
<evidence type="ECO:0000313" key="1">
    <source>
        <dbReference type="EMBL" id="QLL09665.1"/>
    </source>
</evidence>